<keyword evidence="5 8" id="KW-0812">Transmembrane</keyword>
<evidence type="ECO:0000256" key="4">
    <source>
        <dbReference type="ARBA" id="ARBA00022519"/>
    </source>
</evidence>
<dbReference type="PANTHER" id="PTHR43357">
    <property type="entry name" value="INNER MEMBRANE ABC TRANSPORTER PERMEASE PROTEIN YDCV"/>
    <property type="match status" value="1"/>
</dbReference>
<keyword evidence="4" id="KW-0997">Cell inner membrane</keyword>
<name>A0A163ZSB1_9BRAD</name>
<evidence type="ECO:0000256" key="8">
    <source>
        <dbReference type="RuleBase" id="RU363032"/>
    </source>
</evidence>
<comment type="subcellular location">
    <subcellularLocation>
        <location evidence="1">Cell inner membrane</location>
        <topology evidence="1">Multi-pass membrane protein</topology>
    </subcellularLocation>
    <subcellularLocation>
        <location evidence="8">Cell membrane</location>
        <topology evidence="8">Multi-pass membrane protein</topology>
    </subcellularLocation>
</comment>
<feature type="transmembrane region" description="Helical" evidence="8">
    <location>
        <begin position="135"/>
        <end position="156"/>
    </location>
</feature>
<dbReference type="Pfam" id="PF00528">
    <property type="entry name" value="BPD_transp_1"/>
    <property type="match status" value="1"/>
</dbReference>
<evidence type="ECO:0000259" key="9">
    <source>
        <dbReference type="PROSITE" id="PS50928"/>
    </source>
</evidence>
<evidence type="ECO:0000313" key="11">
    <source>
        <dbReference type="Proteomes" id="UP000076574"/>
    </source>
</evidence>
<dbReference type="InterPro" id="IPR000515">
    <property type="entry name" value="MetI-like"/>
</dbReference>
<feature type="transmembrane region" description="Helical" evidence="8">
    <location>
        <begin position="195"/>
        <end position="218"/>
    </location>
</feature>
<dbReference type="PANTHER" id="PTHR43357:SF4">
    <property type="entry name" value="INNER MEMBRANE ABC TRANSPORTER PERMEASE PROTEIN YDCV"/>
    <property type="match status" value="1"/>
</dbReference>
<keyword evidence="6 8" id="KW-1133">Transmembrane helix</keyword>
<dbReference type="GO" id="GO:0055085">
    <property type="term" value="P:transmembrane transport"/>
    <property type="evidence" value="ECO:0007669"/>
    <property type="project" value="InterPro"/>
</dbReference>
<dbReference type="EMBL" id="LVYV01000008">
    <property type="protein sequence ID" value="KZD23799.1"/>
    <property type="molecule type" value="Genomic_DNA"/>
</dbReference>
<dbReference type="AlphaFoldDB" id="A0A163ZSB1"/>
<feature type="transmembrane region" description="Helical" evidence="8">
    <location>
        <begin position="238"/>
        <end position="259"/>
    </location>
</feature>
<evidence type="ECO:0000256" key="3">
    <source>
        <dbReference type="ARBA" id="ARBA00022475"/>
    </source>
</evidence>
<dbReference type="Proteomes" id="UP000076574">
    <property type="component" value="Unassembled WGS sequence"/>
</dbReference>
<evidence type="ECO:0000256" key="6">
    <source>
        <dbReference type="ARBA" id="ARBA00022989"/>
    </source>
</evidence>
<dbReference type="SUPFAM" id="SSF161098">
    <property type="entry name" value="MetI-like"/>
    <property type="match status" value="1"/>
</dbReference>
<dbReference type="CDD" id="cd06261">
    <property type="entry name" value="TM_PBP2"/>
    <property type="match status" value="1"/>
</dbReference>
<dbReference type="STRING" id="943830.A4A58_26000"/>
<comment type="similarity">
    <text evidence="8">Belongs to the binding-protein-dependent transport system permease family.</text>
</comment>
<evidence type="ECO:0000256" key="2">
    <source>
        <dbReference type="ARBA" id="ARBA00022448"/>
    </source>
</evidence>
<protein>
    <submittedName>
        <fullName evidence="10">ABC transporter permease</fullName>
    </submittedName>
</protein>
<dbReference type="PROSITE" id="PS50928">
    <property type="entry name" value="ABC_TM1"/>
    <property type="match status" value="1"/>
</dbReference>
<proteinExistence type="inferred from homology"/>
<feature type="transmembrane region" description="Helical" evidence="8">
    <location>
        <begin position="93"/>
        <end position="115"/>
    </location>
</feature>
<feature type="domain" description="ABC transmembrane type-1" evidence="9">
    <location>
        <begin position="56"/>
        <end position="259"/>
    </location>
</feature>
<keyword evidence="2 8" id="KW-0813">Transport</keyword>
<dbReference type="InterPro" id="IPR035906">
    <property type="entry name" value="MetI-like_sf"/>
</dbReference>
<organism evidence="10 11">
    <name type="scientific">Tardiphaga robiniae</name>
    <dbReference type="NCBI Taxonomy" id="943830"/>
    <lineage>
        <taxon>Bacteria</taxon>
        <taxon>Pseudomonadati</taxon>
        <taxon>Pseudomonadota</taxon>
        <taxon>Alphaproteobacteria</taxon>
        <taxon>Hyphomicrobiales</taxon>
        <taxon>Nitrobacteraceae</taxon>
        <taxon>Tardiphaga</taxon>
    </lineage>
</organism>
<evidence type="ECO:0000256" key="1">
    <source>
        <dbReference type="ARBA" id="ARBA00004429"/>
    </source>
</evidence>
<keyword evidence="7 8" id="KW-0472">Membrane</keyword>
<comment type="caution">
    <text evidence="10">The sequence shown here is derived from an EMBL/GenBank/DDBJ whole genome shotgun (WGS) entry which is preliminary data.</text>
</comment>
<sequence>MSHRNFIWICLLPLVVVTAAFFLLPMAQLLAVGAGGSRGVSAYLAIITEPRYRATLINTVVLAAATTIATLVIATIAGLFLQRHRFPGRAVLIAMLTFPLAFPGVVVGFLIILLAGRQGLIGAITAAVTGEKVVFAYSIFGLFLGYLYFSIPRVILTVMAAVQKLDIGLEEAARSLGASPWAVQRDVVLPALGPAFVASGAIAFATAMGAFGTAFTLATNIDVLPMLIYTEFTLAANFAISAALSIGLGVIAWAILALARSMSGGAVAAAG</sequence>
<evidence type="ECO:0000256" key="7">
    <source>
        <dbReference type="ARBA" id="ARBA00023136"/>
    </source>
</evidence>
<dbReference type="GO" id="GO:0005886">
    <property type="term" value="C:plasma membrane"/>
    <property type="evidence" value="ECO:0007669"/>
    <property type="project" value="UniProtKB-SubCell"/>
</dbReference>
<keyword evidence="11" id="KW-1185">Reference proteome</keyword>
<evidence type="ECO:0000313" key="10">
    <source>
        <dbReference type="EMBL" id="KZD23799.1"/>
    </source>
</evidence>
<feature type="transmembrane region" description="Helical" evidence="8">
    <location>
        <begin position="52"/>
        <end position="81"/>
    </location>
</feature>
<dbReference type="OrthoDB" id="7056428at2"/>
<reference evidence="10 11" key="1">
    <citation type="submission" date="2016-03" db="EMBL/GenBank/DDBJ databases">
        <title>Microsymbionts genomes from the relict species Vavilovia formosa (Stev.) Fed.</title>
        <authorList>
            <person name="Kopat V."/>
            <person name="Chirak E."/>
            <person name="Kimeklis A."/>
            <person name="Andronov E."/>
        </authorList>
    </citation>
    <scope>NUCLEOTIDE SEQUENCE [LARGE SCALE GENOMIC DNA]</scope>
    <source>
        <strain evidence="10 11">Vaf07</strain>
    </source>
</reference>
<gene>
    <name evidence="10" type="ORF">A4A58_26000</name>
</gene>
<accession>A0A163ZSB1</accession>
<keyword evidence="3" id="KW-1003">Cell membrane</keyword>
<evidence type="ECO:0000256" key="5">
    <source>
        <dbReference type="ARBA" id="ARBA00022692"/>
    </source>
</evidence>
<dbReference type="Gene3D" id="1.10.3720.10">
    <property type="entry name" value="MetI-like"/>
    <property type="match status" value="1"/>
</dbReference>
<dbReference type="RefSeq" id="WP_068732044.1">
    <property type="nucleotide sequence ID" value="NZ_LVYV01000008.1"/>
</dbReference>